<evidence type="ECO:0000313" key="2">
    <source>
        <dbReference type="Proteomes" id="UP001304300"/>
    </source>
</evidence>
<accession>A0AAQ3LAE2</accession>
<protein>
    <submittedName>
        <fullName evidence="1">Uncharacterized protein</fullName>
    </submittedName>
</protein>
<dbReference type="Proteomes" id="UP001304300">
    <property type="component" value="Chromosome"/>
</dbReference>
<reference evidence="1 2" key="1">
    <citation type="submission" date="2023-10" db="EMBL/GenBank/DDBJ databases">
        <title>Rubellicoccus peritrichatus gen. nov., sp. nov., isolated from an algae of coral reef tank.</title>
        <authorList>
            <person name="Luo J."/>
        </authorList>
    </citation>
    <scope>NUCLEOTIDE SEQUENCE [LARGE SCALE GENOMIC DNA]</scope>
    <source>
        <strain evidence="1 2">CR14</strain>
    </source>
</reference>
<evidence type="ECO:0000313" key="1">
    <source>
        <dbReference type="EMBL" id="WOO40315.1"/>
    </source>
</evidence>
<dbReference type="Gene3D" id="2.60.120.560">
    <property type="entry name" value="Exo-inulinase, domain 1"/>
    <property type="match status" value="1"/>
</dbReference>
<dbReference type="AlphaFoldDB" id="A0AAQ3LAE2"/>
<proteinExistence type="predicted"/>
<gene>
    <name evidence="1" type="ORF">RZN69_16980</name>
</gene>
<dbReference type="RefSeq" id="WP_317832500.1">
    <property type="nucleotide sequence ID" value="NZ_CP136920.1"/>
</dbReference>
<keyword evidence="2" id="KW-1185">Reference proteome</keyword>
<sequence length="1076" mass="122073">MKYLASLRLVWVTSILCGYSFILQAEIENLNKAFEGASPSLDDAQWKMSGKWSIEHDSSELLQAQDFVVGEEGIAFYRKPVEDFVWIIGMRYDKLRFSRYLPKSGIAFGAFDRKNMRRVTLDRLTGQLRLTELDNNRVDELAISKEGFPTSPGEWFLLKVEKNGSRLQAWLSNDAIQWEPRLSVDLPDGAPGSKIGIVAGTPKTWFNLAPPIDVEDTIDRRDLTSLRYTANTMQTSPNQFDAEFSIRISTDIRETVDPKCIIYTDYGRQEILLDAARLNAGSQNVWLTFPSEPDLLALKIVPIDNEGNGESIELSFLNPIKQSDIPRVEIPADLDQPITKSRLLEAIEQAKVYHARQNTRDYRSSDWSLLNVWMYEVTSSPTYIDLLINRARILLSEYDRDDSLPVTFHDFYPMSRTIETALVSPELSDEEKSKLKEIIEKTLSHAAYERGPMNRSLGVALGTFPALRIAPDVPQAVSINSIRDLVWSDYRHLDPLEDSTNYSMLTLFFSLLIIEESQQYGLLSDPRLVRIFERLYFSLSPLGFIPAYGDDEDSHPGLLTGLFQMAFDVTGDSKYQWAANRVFNMHFYKGYNPMSMKAIDILGLAYALRSMKEDNPGLPSVPDGRGVELLSSNRGYPLKLSYRSGNAPDDLFVLIDLLNGTEHGHNDASAVVSITQNQKLIEDNGRYSRAHRLHNLMVLEPQDTASGLRDTAEQSRRMQTRQFKPGKWMHYRFALPKHWIWGNFAGEIGLPSLDRAQYHPDVPFSYNTEREFVLGWEWKGEGSSEQSATVYLDDIKLLSSMDDKSPQVLVDFENTSSIPDALNGELDVLPDDERGGSIGRFDFSLGTETTYVGLRFPQSLCIDDENELFLDFYMKVEETGGDVFLNSTLIGDQDGYPKRYLEINNPAVTSEVVDQQAFNGGSYVRVENRLTDREGRNQVTVREFIFVEQQGIWIRDTLLTNMPKETQATVYWHLQNSRLVDKDKVVLPGGSHLYLRSEEGRSAVFSQHAVYGMRNSQVFQLSSNNPKPVIDTLLTLPQAASAKWETLPSGDSRLAWGKYVFQLKHASEPGFEIAHN</sequence>
<dbReference type="KEGG" id="puo:RZN69_16980"/>
<name>A0AAQ3LAE2_9BACT</name>
<organism evidence="1 2">
    <name type="scientific">Rubellicoccus peritrichatus</name>
    <dbReference type="NCBI Taxonomy" id="3080537"/>
    <lineage>
        <taxon>Bacteria</taxon>
        <taxon>Pseudomonadati</taxon>
        <taxon>Verrucomicrobiota</taxon>
        <taxon>Opitutia</taxon>
        <taxon>Puniceicoccales</taxon>
        <taxon>Cerasicoccaceae</taxon>
        <taxon>Rubellicoccus</taxon>
    </lineage>
</organism>
<dbReference type="EMBL" id="CP136920">
    <property type="protein sequence ID" value="WOO40315.1"/>
    <property type="molecule type" value="Genomic_DNA"/>
</dbReference>